<accession>A0ABN8DSR4</accession>
<evidence type="ECO:0000256" key="3">
    <source>
        <dbReference type="ARBA" id="ARBA00023163"/>
    </source>
</evidence>
<dbReference type="PANTHER" id="PTHR43537:SF20">
    <property type="entry name" value="HTH-TYPE TRANSCRIPTIONAL REPRESSOR GLAR"/>
    <property type="match status" value="1"/>
</dbReference>
<dbReference type="Gene3D" id="1.20.120.530">
    <property type="entry name" value="GntR ligand-binding domain-like"/>
    <property type="match status" value="1"/>
</dbReference>
<gene>
    <name evidence="5" type="primary">glaR</name>
    <name evidence="5" type="ORF">VST7929_00281</name>
</gene>
<dbReference type="InterPro" id="IPR036388">
    <property type="entry name" value="WH-like_DNA-bd_sf"/>
</dbReference>
<name>A0ABN8DSR4_9VIBR</name>
<dbReference type="Pfam" id="PF07729">
    <property type="entry name" value="FCD"/>
    <property type="match status" value="1"/>
</dbReference>
<dbReference type="RefSeq" id="WP_237464352.1">
    <property type="nucleotide sequence ID" value="NZ_CAKLDI010000001.1"/>
</dbReference>
<evidence type="ECO:0000313" key="6">
    <source>
        <dbReference type="Proteomes" id="UP000838672"/>
    </source>
</evidence>
<dbReference type="PROSITE" id="PS50949">
    <property type="entry name" value="HTH_GNTR"/>
    <property type="match status" value="1"/>
</dbReference>
<dbReference type="SMART" id="SM00345">
    <property type="entry name" value="HTH_GNTR"/>
    <property type="match status" value="1"/>
</dbReference>
<dbReference type="SUPFAM" id="SSF48008">
    <property type="entry name" value="GntR ligand-binding domain-like"/>
    <property type="match status" value="1"/>
</dbReference>
<dbReference type="InterPro" id="IPR008920">
    <property type="entry name" value="TF_FadR/GntR_C"/>
</dbReference>
<evidence type="ECO:0000259" key="4">
    <source>
        <dbReference type="PROSITE" id="PS50949"/>
    </source>
</evidence>
<dbReference type="Proteomes" id="UP000838672">
    <property type="component" value="Unassembled WGS sequence"/>
</dbReference>
<protein>
    <submittedName>
        <fullName evidence="5">HTH-type transcriptional repressor GlaR</fullName>
    </submittedName>
</protein>
<dbReference type="EMBL" id="CAKLDI010000001">
    <property type="protein sequence ID" value="CAH0532452.1"/>
    <property type="molecule type" value="Genomic_DNA"/>
</dbReference>
<evidence type="ECO:0000256" key="1">
    <source>
        <dbReference type="ARBA" id="ARBA00023015"/>
    </source>
</evidence>
<keyword evidence="2" id="KW-0238">DNA-binding</keyword>
<proteinExistence type="predicted"/>
<dbReference type="InterPro" id="IPR011711">
    <property type="entry name" value="GntR_C"/>
</dbReference>
<sequence length="219" mass="25196">MSTPTLAQKVQQKIADDILLGHYQPKEKLVVAELKSRYQIGASPVREALVQLAWQNYVTLEPQKGCWVAPVSREEFSDLSQTLQLLMTQAVAQSIAMGGEEWEVAVITSYHKLNRMDLQAEDFCANTWGQKRLAFFQALISECQSPSLMRFIDTLCLQLARYRHIWLDTHRQNPEQVAIITSQHERMMKAVLARDIKLVRHEMIHQFDYYMDSTLSAVA</sequence>
<reference evidence="5" key="1">
    <citation type="submission" date="2021-11" db="EMBL/GenBank/DDBJ databases">
        <authorList>
            <person name="Rodrigo-Torres L."/>
            <person name="Arahal R. D."/>
            <person name="Lucena T."/>
        </authorList>
    </citation>
    <scope>NUCLEOTIDE SEQUENCE</scope>
    <source>
        <strain evidence="5">CECT 7929</strain>
    </source>
</reference>
<evidence type="ECO:0000313" key="5">
    <source>
        <dbReference type="EMBL" id="CAH0532452.1"/>
    </source>
</evidence>
<keyword evidence="6" id="KW-1185">Reference proteome</keyword>
<comment type="caution">
    <text evidence="5">The sequence shown here is derived from an EMBL/GenBank/DDBJ whole genome shotgun (WGS) entry which is preliminary data.</text>
</comment>
<dbReference type="SUPFAM" id="SSF46785">
    <property type="entry name" value="Winged helix' DNA-binding domain"/>
    <property type="match status" value="1"/>
</dbReference>
<keyword evidence="1" id="KW-0805">Transcription regulation</keyword>
<dbReference type="PANTHER" id="PTHR43537">
    <property type="entry name" value="TRANSCRIPTIONAL REGULATOR, GNTR FAMILY"/>
    <property type="match status" value="1"/>
</dbReference>
<evidence type="ECO:0000256" key="2">
    <source>
        <dbReference type="ARBA" id="ARBA00023125"/>
    </source>
</evidence>
<dbReference type="InterPro" id="IPR036390">
    <property type="entry name" value="WH_DNA-bd_sf"/>
</dbReference>
<dbReference type="Pfam" id="PF00392">
    <property type="entry name" value="GntR"/>
    <property type="match status" value="1"/>
</dbReference>
<keyword evidence="3" id="KW-0804">Transcription</keyword>
<organism evidence="5 6">
    <name type="scientific">Vibrio stylophorae</name>
    <dbReference type="NCBI Taxonomy" id="659351"/>
    <lineage>
        <taxon>Bacteria</taxon>
        <taxon>Pseudomonadati</taxon>
        <taxon>Pseudomonadota</taxon>
        <taxon>Gammaproteobacteria</taxon>
        <taxon>Vibrionales</taxon>
        <taxon>Vibrionaceae</taxon>
        <taxon>Vibrio</taxon>
    </lineage>
</organism>
<feature type="domain" description="HTH gntR-type" evidence="4">
    <location>
        <begin position="4"/>
        <end position="71"/>
    </location>
</feature>
<dbReference type="InterPro" id="IPR000524">
    <property type="entry name" value="Tscrpt_reg_HTH_GntR"/>
</dbReference>
<dbReference type="Gene3D" id="1.10.10.10">
    <property type="entry name" value="Winged helix-like DNA-binding domain superfamily/Winged helix DNA-binding domain"/>
    <property type="match status" value="1"/>
</dbReference>